<dbReference type="FunFam" id="1.25.40.180:FF:000008">
    <property type="entry name" value="Programmed cell death protein 4"/>
    <property type="match status" value="1"/>
</dbReference>
<dbReference type="InterPro" id="IPR016024">
    <property type="entry name" value="ARM-type_fold"/>
</dbReference>
<evidence type="ECO:0000313" key="10">
    <source>
        <dbReference type="EnsemblMetazoa" id="CapteP170810"/>
    </source>
</evidence>
<evidence type="ECO:0000259" key="8">
    <source>
        <dbReference type="PROSITE" id="PS51366"/>
    </source>
</evidence>
<dbReference type="SUPFAM" id="SSF48371">
    <property type="entry name" value="ARM repeat"/>
    <property type="match status" value="2"/>
</dbReference>
<reference evidence="10" key="3">
    <citation type="submission" date="2015-06" db="UniProtKB">
        <authorList>
            <consortium name="EnsemblMetazoa"/>
        </authorList>
    </citation>
    <scope>IDENTIFICATION</scope>
</reference>
<keyword evidence="4" id="KW-0963">Cytoplasm</keyword>
<name>R7UMM0_CAPTE</name>
<feature type="domain" description="MI" evidence="8">
    <location>
        <begin position="139"/>
        <end position="260"/>
    </location>
</feature>
<evidence type="ECO:0000256" key="6">
    <source>
        <dbReference type="ARBA" id="ARBA00023242"/>
    </source>
</evidence>
<dbReference type="GO" id="GO:0045892">
    <property type="term" value="P:negative regulation of DNA-templated transcription"/>
    <property type="evidence" value="ECO:0007669"/>
    <property type="project" value="InterPro"/>
</dbReference>
<accession>R7UMM0</accession>
<feature type="compositionally biased region" description="Gly residues" evidence="7">
    <location>
        <begin position="87"/>
        <end position="98"/>
    </location>
</feature>
<dbReference type="HOGENOM" id="CLU_025354_1_0_1"/>
<keyword evidence="5" id="KW-0677">Repeat</keyword>
<dbReference type="PROSITE" id="PS51366">
    <property type="entry name" value="MI"/>
    <property type="match status" value="2"/>
</dbReference>
<evidence type="ECO:0000256" key="7">
    <source>
        <dbReference type="SAM" id="MobiDB-lite"/>
    </source>
</evidence>
<dbReference type="EMBL" id="AMQN01001113">
    <property type="status" value="NOT_ANNOTATED_CDS"/>
    <property type="molecule type" value="Genomic_DNA"/>
</dbReference>
<proteinExistence type="inferred from homology"/>
<dbReference type="AlphaFoldDB" id="R7UMM0"/>
<evidence type="ECO:0000256" key="2">
    <source>
        <dbReference type="ARBA" id="ARBA00005497"/>
    </source>
</evidence>
<evidence type="ECO:0000256" key="5">
    <source>
        <dbReference type="ARBA" id="ARBA00022737"/>
    </source>
</evidence>
<dbReference type="Proteomes" id="UP000014760">
    <property type="component" value="Unassembled WGS sequence"/>
</dbReference>
<feature type="compositionally biased region" description="Basic residues" evidence="7">
    <location>
        <begin position="72"/>
        <end position="81"/>
    </location>
</feature>
<dbReference type="PANTHER" id="PTHR12626">
    <property type="entry name" value="PROGRAMMED CELL DEATH 4"/>
    <property type="match status" value="1"/>
</dbReference>
<dbReference type="FunFam" id="1.25.40.180:FF:000009">
    <property type="entry name" value="programmed cell death protein 4"/>
    <property type="match status" value="1"/>
</dbReference>
<feature type="region of interest" description="Disordered" evidence="7">
    <location>
        <begin position="72"/>
        <end position="120"/>
    </location>
</feature>
<evidence type="ECO:0000313" key="9">
    <source>
        <dbReference type="EMBL" id="ELU07784.1"/>
    </source>
</evidence>
<evidence type="ECO:0000313" key="11">
    <source>
        <dbReference type="Proteomes" id="UP000014760"/>
    </source>
</evidence>
<protein>
    <recommendedName>
        <fullName evidence="3">Programmed cell death protein 4</fullName>
    </recommendedName>
</protein>
<evidence type="ECO:0000256" key="1">
    <source>
        <dbReference type="ARBA" id="ARBA00004496"/>
    </source>
</evidence>
<keyword evidence="11" id="KW-1185">Reference proteome</keyword>
<dbReference type="GO" id="GO:0005829">
    <property type="term" value="C:cytosol"/>
    <property type="evidence" value="ECO:0007669"/>
    <property type="project" value="TreeGrafter"/>
</dbReference>
<dbReference type="OrthoDB" id="414546at2759"/>
<dbReference type="SMART" id="SM00544">
    <property type="entry name" value="MA3"/>
    <property type="match status" value="2"/>
</dbReference>
<feature type="compositionally biased region" description="Basic and acidic residues" evidence="7">
    <location>
        <begin position="426"/>
        <end position="444"/>
    </location>
</feature>
<feature type="region of interest" description="Disordered" evidence="7">
    <location>
        <begin position="426"/>
        <end position="451"/>
    </location>
</feature>
<dbReference type="PANTHER" id="PTHR12626:SF0">
    <property type="entry name" value="PROGRAMMED CELL DEATH PROTEIN 4"/>
    <property type="match status" value="1"/>
</dbReference>
<feature type="compositionally biased region" description="Low complexity" evidence="7">
    <location>
        <begin position="8"/>
        <end position="19"/>
    </location>
</feature>
<feature type="region of interest" description="Disordered" evidence="7">
    <location>
        <begin position="1"/>
        <end position="34"/>
    </location>
</feature>
<keyword evidence="6" id="KW-0539">Nucleus</keyword>
<comment type="similarity">
    <text evidence="2">Belongs to the PDCD4 family.</text>
</comment>
<organism evidence="9">
    <name type="scientific">Capitella teleta</name>
    <name type="common">Polychaete worm</name>
    <dbReference type="NCBI Taxonomy" id="283909"/>
    <lineage>
        <taxon>Eukaryota</taxon>
        <taxon>Metazoa</taxon>
        <taxon>Spiralia</taxon>
        <taxon>Lophotrochozoa</taxon>
        <taxon>Annelida</taxon>
        <taxon>Polychaeta</taxon>
        <taxon>Sedentaria</taxon>
        <taxon>Scolecida</taxon>
        <taxon>Capitellidae</taxon>
        <taxon>Capitella</taxon>
    </lineage>
</organism>
<dbReference type="EMBL" id="AMQN01001112">
    <property type="status" value="NOT_ANNOTATED_CDS"/>
    <property type="molecule type" value="Genomic_DNA"/>
</dbReference>
<dbReference type="Gene3D" id="1.25.40.180">
    <property type="match status" value="2"/>
</dbReference>
<evidence type="ECO:0000256" key="3">
    <source>
        <dbReference type="ARBA" id="ARBA00014414"/>
    </source>
</evidence>
<reference evidence="9 11" key="2">
    <citation type="journal article" date="2013" name="Nature">
        <title>Insights into bilaterian evolution from three spiralian genomes.</title>
        <authorList>
            <person name="Simakov O."/>
            <person name="Marletaz F."/>
            <person name="Cho S.J."/>
            <person name="Edsinger-Gonzales E."/>
            <person name="Havlak P."/>
            <person name="Hellsten U."/>
            <person name="Kuo D.H."/>
            <person name="Larsson T."/>
            <person name="Lv J."/>
            <person name="Arendt D."/>
            <person name="Savage R."/>
            <person name="Osoegawa K."/>
            <person name="de Jong P."/>
            <person name="Grimwood J."/>
            <person name="Chapman J.A."/>
            <person name="Shapiro H."/>
            <person name="Aerts A."/>
            <person name="Otillar R.P."/>
            <person name="Terry A.Y."/>
            <person name="Boore J.L."/>
            <person name="Grigoriev I.V."/>
            <person name="Lindberg D.R."/>
            <person name="Seaver E.C."/>
            <person name="Weisblat D.A."/>
            <person name="Putnam N.H."/>
            <person name="Rokhsar D.S."/>
        </authorList>
    </citation>
    <scope>NUCLEOTIDE SEQUENCE</scope>
    <source>
        <strain evidence="9 11">I ESC-2004</strain>
    </source>
</reference>
<gene>
    <name evidence="9" type="ORF">CAPTEDRAFT_170810</name>
</gene>
<dbReference type="OMA" id="TRTHPQY"/>
<comment type="subcellular location">
    <subcellularLocation>
        <location evidence="1">Cytoplasm</location>
    </subcellularLocation>
</comment>
<dbReference type="GO" id="GO:0005634">
    <property type="term" value="C:nucleus"/>
    <property type="evidence" value="ECO:0007669"/>
    <property type="project" value="TreeGrafter"/>
</dbReference>
<dbReference type="InterPro" id="IPR039778">
    <property type="entry name" value="PDCD4"/>
</dbReference>
<dbReference type="STRING" id="283909.R7UMM0"/>
<dbReference type="EnsemblMetazoa" id="CapteT170810">
    <property type="protein sequence ID" value="CapteP170810"/>
    <property type="gene ID" value="CapteG170810"/>
</dbReference>
<dbReference type="FunCoup" id="R7UMM0">
    <property type="interactions" value="1717"/>
</dbReference>
<dbReference type="InterPro" id="IPR003891">
    <property type="entry name" value="Initiation_fac_eIF4g_MI"/>
</dbReference>
<feature type="domain" description="MI" evidence="8">
    <location>
        <begin position="302"/>
        <end position="425"/>
    </location>
</feature>
<reference evidence="11" key="1">
    <citation type="submission" date="2012-12" db="EMBL/GenBank/DDBJ databases">
        <authorList>
            <person name="Hellsten U."/>
            <person name="Grimwood J."/>
            <person name="Chapman J.A."/>
            <person name="Shapiro H."/>
            <person name="Aerts A."/>
            <person name="Otillar R.P."/>
            <person name="Terry A.Y."/>
            <person name="Boore J.L."/>
            <person name="Simakov O."/>
            <person name="Marletaz F."/>
            <person name="Cho S.-J."/>
            <person name="Edsinger-Gonzales E."/>
            <person name="Havlak P."/>
            <person name="Kuo D.-H."/>
            <person name="Larsson T."/>
            <person name="Lv J."/>
            <person name="Arendt D."/>
            <person name="Savage R."/>
            <person name="Osoegawa K."/>
            <person name="de Jong P."/>
            <person name="Lindberg D.R."/>
            <person name="Seaver E.C."/>
            <person name="Weisblat D.A."/>
            <person name="Putnam N.H."/>
            <person name="Grigoriev I.V."/>
            <person name="Rokhsar D.S."/>
        </authorList>
    </citation>
    <scope>NUCLEOTIDE SEQUENCE</scope>
    <source>
        <strain evidence="11">I ESC-2004</strain>
    </source>
</reference>
<evidence type="ECO:0000256" key="4">
    <source>
        <dbReference type="ARBA" id="ARBA00022490"/>
    </source>
</evidence>
<sequence length="451" mass="49913">MEAPSSRQQQQDGGLNGNNVVEMAESPIPPVKSDRVFKKAKNLVRMGSRTEEDGEAEMTTLPVTGFNLISIKKNRKSRGKSGRGLPKKGGAGGKGVWGKPGSELYETSECQDDHDPNYDSDNQGEFVVDKVVPILSHEDLNQAVDPILREYLEHCDTSEVAALLRDLNIGPNKYKIPLLAISLGLDRHDPQREFISRLLSDLYGAYLTSDEMQRGFHYLLKNLKELTLDMPSAPEVVGQFIARAIADDCLPPAFINHYRGHASNDHVIAALDKSDVLLNMKQGMAHLDNIWGEGGGNRPVKSLTNQMVQLLKEYLNSGDISEATRCLQALEVPHFHHELVYHAALIAIEDSGERATDMMVKLLRSLTSSIVVTLNQFEKGIRRLSDDMPDICLDVPSAYSLLDRLASKLQVEGVLTDDLMKELPNKGRKRFVSEGDGGKLKERPALQSNGH</sequence>
<dbReference type="Pfam" id="PF02847">
    <property type="entry name" value="MA3"/>
    <property type="match status" value="2"/>
</dbReference>
<dbReference type="EMBL" id="KB299619">
    <property type="protein sequence ID" value="ELU07784.1"/>
    <property type="molecule type" value="Genomic_DNA"/>
</dbReference>